<dbReference type="EMBL" id="SDAM02000084">
    <property type="protein sequence ID" value="KAH6831723.1"/>
    <property type="molecule type" value="Genomic_DNA"/>
</dbReference>
<dbReference type="InterPro" id="IPR019734">
    <property type="entry name" value="TPR_rpt"/>
</dbReference>
<gene>
    <name evidence="7" type="ORF">C2S53_008656</name>
</gene>
<dbReference type="InterPro" id="IPR011990">
    <property type="entry name" value="TPR-like_helical_dom_sf"/>
</dbReference>
<dbReference type="PANTHER" id="PTHR12428:SF65">
    <property type="entry name" value="CYTOCHROME C OXIDASE ASSEMBLY PROTEIN COX18, MITOCHONDRIAL"/>
    <property type="match status" value="1"/>
</dbReference>
<keyword evidence="4 6" id="KW-1133">Transmembrane helix</keyword>
<sequence>MRLSTITKLRRARSSPPSLRHFLCYYSSSYSSHSSLISSDHHHHRDGGPNYRHRRSSELYWQSSLDSISFSRRFSTHTGASESGEHFLPVETLISLLDSYHAFTGLPWWVIISSSTVVMRLAIFPLVVLQLKKLKIIGELLPQLPPPFPPPLSGQSFKDQITLFWKEKEASGCPSVFWFFSSFAVQVPCFFLWLMSVRTMSLNHHPGFDTGGVLWLQNLTDYPHGVLGPIFPLCIAGLHFANVQLSVRKSSLEHAPGTLKLLVKIYKVYSQLLTLPILIATFYVPQGSLIYWLTNSTFSLIQLLCLRHPDVLEYLGLPEMNASAVAPTVIKRGSSGMADIVIRTKEGEISAPKLSPEDLISYSIEVLGGGNKDDAITLLRLTLEKDPGQVRALLIMGQTLLHKKQYAEAAECLEKSISKLLIAGNPTDVKEVDLLILSSQWAGIANMLQGKMEEGLEHLERIAQVKVPEDAKCKAHYYDGLVILSSALANVDRKDEALKYLQKAARYNPAYNKYIEQMQADAKEFASDLSNIRRY</sequence>
<accession>A0AAD4JEL2</accession>
<evidence type="ECO:0008006" key="9">
    <source>
        <dbReference type="Google" id="ProtNLM"/>
    </source>
</evidence>
<evidence type="ECO:0000256" key="1">
    <source>
        <dbReference type="ARBA" id="ARBA00004141"/>
    </source>
</evidence>
<dbReference type="CDD" id="cd20069">
    <property type="entry name" value="5TM_Oxa1-like"/>
    <property type="match status" value="1"/>
</dbReference>
<evidence type="ECO:0000256" key="2">
    <source>
        <dbReference type="ARBA" id="ARBA00010583"/>
    </source>
</evidence>
<dbReference type="PANTHER" id="PTHR12428">
    <property type="entry name" value="OXA1"/>
    <property type="match status" value="1"/>
</dbReference>
<evidence type="ECO:0000256" key="5">
    <source>
        <dbReference type="ARBA" id="ARBA00023136"/>
    </source>
</evidence>
<protein>
    <recommendedName>
        <fullName evidence="9">ALBINO3-like protein 2, chloroplastic</fullName>
    </recommendedName>
</protein>
<feature type="transmembrane region" description="Helical" evidence="6">
    <location>
        <begin position="106"/>
        <end position="129"/>
    </location>
</feature>
<dbReference type="Pfam" id="PF13181">
    <property type="entry name" value="TPR_8"/>
    <property type="match status" value="2"/>
</dbReference>
<evidence type="ECO:0000256" key="6">
    <source>
        <dbReference type="SAM" id="Phobius"/>
    </source>
</evidence>
<proteinExistence type="inferred from homology"/>
<name>A0AAD4JEL2_PERFH</name>
<dbReference type="SUPFAM" id="SSF48452">
    <property type="entry name" value="TPR-like"/>
    <property type="match status" value="1"/>
</dbReference>
<dbReference type="Gene3D" id="1.25.40.10">
    <property type="entry name" value="Tetratricopeptide repeat domain"/>
    <property type="match status" value="1"/>
</dbReference>
<evidence type="ECO:0000313" key="7">
    <source>
        <dbReference type="EMBL" id="KAH6831723.1"/>
    </source>
</evidence>
<comment type="caution">
    <text evidence="7">The sequence shown here is derived from an EMBL/GenBank/DDBJ whole genome shotgun (WGS) entry which is preliminary data.</text>
</comment>
<dbReference type="GO" id="GO:0032977">
    <property type="term" value="F:membrane insertase activity"/>
    <property type="evidence" value="ECO:0007669"/>
    <property type="project" value="InterPro"/>
</dbReference>
<feature type="transmembrane region" description="Helical" evidence="6">
    <location>
        <begin position="176"/>
        <end position="195"/>
    </location>
</feature>
<evidence type="ECO:0000313" key="8">
    <source>
        <dbReference type="Proteomes" id="UP001190926"/>
    </source>
</evidence>
<evidence type="ECO:0000256" key="4">
    <source>
        <dbReference type="ARBA" id="ARBA00022989"/>
    </source>
</evidence>
<keyword evidence="3 6" id="KW-0812">Transmembrane</keyword>
<keyword evidence="5 6" id="KW-0472">Membrane</keyword>
<dbReference type="InterPro" id="IPR001708">
    <property type="entry name" value="YidC/ALB3/OXA1/COX18"/>
</dbReference>
<keyword evidence="8" id="KW-1185">Reference proteome</keyword>
<comment type="subcellular location">
    <subcellularLocation>
        <location evidence="1">Membrane</location>
        <topology evidence="1">Multi-pass membrane protein</topology>
    </subcellularLocation>
</comment>
<dbReference type="Proteomes" id="UP001190926">
    <property type="component" value="Unassembled WGS sequence"/>
</dbReference>
<organism evidence="7 8">
    <name type="scientific">Perilla frutescens var. hirtella</name>
    <name type="common">Perilla citriodora</name>
    <name type="synonym">Perilla setoyensis</name>
    <dbReference type="NCBI Taxonomy" id="608512"/>
    <lineage>
        <taxon>Eukaryota</taxon>
        <taxon>Viridiplantae</taxon>
        <taxon>Streptophyta</taxon>
        <taxon>Embryophyta</taxon>
        <taxon>Tracheophyta</taxon>
        <taxon>Spermatophyta</taxon>
        <taxon>Magnoliopsida</taxon>
        <taxon>eudicotyledons</taxon>
        <taxon>Gunneridae</taxon>
        <taxon>Pentapetalae</taxon>
        <taxon>asterids</taxon>
        <taxon>lamiids</taxon>
        <taxon>Lamiales</taxon>
        <taxon>Lamiaceae</taxon>
        <taxon>Nepetoideae</taxon>
        <taxon>Elsholtzieae</taxon>
        <taxon>Perilla</taxon>
    </lineage>
</organism>
<feature type="transmembrane region" description="Helical" evidence="6">
    <location>
        <begin position="226"/>
        <end position="247"/>
    </location>
</feature>
<dbReference type="GO" id="GO:0032979">
    <property type="term" value="P:protein insertion into mitochondrial inner membrane from matrix"/>
    <property type="evidence" value="ECO:0007669"/>
    <property type="project" value="TreeGrafter"/>
</dbReference>
<dbReference type="GO" id="GO:0005743">
    <property type="term" value="C:mitochondrial inner membrane"/>
    <property type="evidence" value="ECO:0007669"/>
    <property type="project" value="TreeGrafter"/>
</dbReference>
<evidence type="ECO:0000256" key="3">
    <source>
        <dbReference type="ARBA" id="ARBA00022692"/>
    </source>
</evidence>
<dbReference type="AlphaFoldDB" id="A0AAD4JEL2"/>
<feature type="transmembrane region" description="Helical" evidence="6">
    <location>
        <begin position="268"/>
        <end position="293"/>
    </location>
</feature>
<comment type="similarity">
    <text evidence="2">Belongs to the OXA1/ALB3/YidC (TC 2.A.9.2) family.</text>
</comment>
<reference evidence="7 8" key="1">
    <citation type="journal article" date="2021" name="Nat. Commun.">
        <title>Incipient diploidization of the medicinal plant Perilla within 10,000 years.</title>
        <authorList>
            <person name="Zhang Y."/>
            <person name="Shen Q."/>
            <person name="Leng L."/>
            <person name="Zhang D."/>
            <person name="Chen S."/>
            <person name="Shi Y."/>
            <person name="Ning Z."/>
            <person name="Chen S."/>
        </authorList>
    </citation>
    <scope>NUCLEOTIDE SEQUENCE [LARGE SCALE GENOMIC DNA]</scope>
    <source>
        <strain evidence="8">cv. PC099</strain>
    </source>
</reference>